<evidence type="ECO:0000256" key="2">
    <source>
        <dbReference type="ARBA" id="ARBA00022525"/>
    </source>
</evidence>
<keyword evidence="7" id="KW-1185">Reference proteome</keyword>
<dbReference type="RefSeq" id="WP_102766645.1">
    <property type="nucleotide sequence ID" value="NZ_POSP01000003.1"/>
</dbReference>
<dbReference type="NCBIfam" id="TIGR01901">
    <property type="entry name" value="adhes_NPXG"/>
    <property type="match status" value="1"/>
</dbReference>
<keyword evidence="3" id="KW-0732">Signal</keyword>
<dbReference type="InterPro" id="IPR050909">
    <property type="entry name" value="Bact_Autotransporter_VF"/>
</dbReference>
<comment type="caution">
    <text evidence="6">The sequence shown here is derived from an EMBL/GenBank/DDBJ whole genome shotgun (WGS) entry which is preliminary data.</text>
</comment>
<evidence type="ECO:0000313" key="6">
    <source>
        <dbReference type="EMBL" id="PND36722.1"/>
    </source>
</evidence>
<evidence type="ECO:0000259" key="5">
    <source>
        <dbReference type="SMART" id="SM00912"/>
    </source>
</evidence>
<evidence type="ECO:0000256" key="3">
    <source>
        <dbReference type="ARBA" id="ARBA00022729"/>
    </source>
</evidence>
<dbReference type="GO" id="GO:0005576">
    <property type="term" value="C:extracellular region"/>
    <property type="evidence" value="ECO:0007669"/>
    <property type="project" value="UniProtKB-SubCell"/>
</dbReference>
<dbReference type="InterPro" id="IPR012334">
    <property type="entry name" value="Pectin_lyas_fold"/>
</dbReference>
<evidence type="ECO:0000313" key="7">
    <source>
        <dbReference type="Proteomes" id="UP000235916"/>
    </source>
</evidence>
<dbReference type="Pfam" id="PF18886">
    <property type="entry name" value="DUF5649"/>
    <property type="match status" value="34"/>
</dbReference>
<organism evidence="6 7">
    <name type="scientific">Kinneretia aquatilis</name>
    <dbReference type="NCBI Taxonomy" id="2070761"/>
    <lineage>
        <taxon>Bacteria</taxon>
        <taxon>Pseudomonadati</taxon>
        <taxon>Pseudomonadota</taxon>
        <taxon>Betaproteobacteria</taxon>
        <taxon>Burkholderiales</taxon>
        <taxon>Sphaerotilaceae</taxon>
        <taxon>Roseateles</taxon>
    </lineage>
</organism>
<dbReference type="OrthoDB" id="218680at2"/>
<reference evidence="6 7" key="1">
    <citation type="submission" date="2018-01" db="EMBL/GenBank/DDBJ databases">
        <title>Draft genome sequence of Paucibacter aquatile CR182 isolated from freshwater of the Nakdong River.</title>
        <authorList>
            <person name="Choi A."/>
            <person name="Chung E.J."/>
        </authorList>
    </citation>
    <scope>NUCLEOTIDE SEQUENCE [LARGE SCALE GENOMIC DNA]</scope>
    <source>
        <strain evidence="6 7">CR182</strain>
    </source>
</reference>
<proteinExistence type="predicted"/>
<evidence type="ECO:0000256" key="4">
    <source>
        <dbReference type="SAM" id="MobiDB-lite"/>
    </source>
</evidence>
<accession>A0A2N8KTH8</accession>
<dbReference type="Gene3D" id="2.160.20.10">
    <property type="entry name" value="Single-stranded right-handed beta-helix, Pectin lyase-like"/>
    <property type="match status" value="1"/>
</dbReference>
<dbReference type="SUPFAM" id="SSF51126">
    <property type="entry name" value="Pectin lyase-like"/>
    <property type="match status" value="1"/>
</dbReference>
<dbReference type="Proteomes" id="UP000235916">
    <property type="component" value="Unassembled WGS sequence"/>
</dbReference>
<comment type="subcellular location">
    <subcellularLocation>
        <location evidence="1">Secreted</location>
    </subcellularLocation>
</comment>
<dbReference type="InterPro" id="IPR043709">
    <property type="entry name" value="DUF5649"/>
</dbReference>
<keyword evidence="2" id="KW-0964">Secreted</keyword>
<evidence type="ECO:0000256" key="1">
    <source>
        <dbReference type="ARBA" id="ARBA00004613"/>
    </source>
</evidence>
<dbReference type="InterPro" id="IPR008638">
    <property type="entry name" value="FhaB/CdiA-like_TPS"/>
</dbReference>
<dbReference type="PANTHER" id="PTHR12338">
    <property type="entry name" value="AUTOTRANSPORTER"/>
    <property type="match status" value="1"/>
</dbReference>
<feature type="region of interest" description="Disordered" evidence="4">
    <location>
        <begin position="4242"/>
        <end position="4285"/>
    </location>
</feature>
<dbReference type="SMART" id="SM00912">
    <property type="entry name" value="Haemagg_act"/>
    <property type="match status" value="1"/>
</dbReference>
<gene>
    <name evidence="6" type="ORF">C1O66_03640</name>
</gene>
<protein>
    <recommendedName>
        <fullName evidence="5">Filamentous haemagglutinin FhaB/tRNA nuclease CdiA-like TPS domain-containing protein</fullName>
    </recommendedName>
</protein>
<sequence>MPAPKSNLSCRALSIEAEALRLSPVCLAVWVASGLAVGAGEAAATPQNGVVTSGTASILTPKPGQMEIRQGSDTASIDWRSFSIGSQESLRVVQPSSQSVLVNRVIGDDPSQILGRLDANGRVFLSNPRGIVFGRDARVDVGGLLATTLAISGSGSQYSLSGSSDAPGSIVVEGQLRAPGGLLAFAGPQITLGGQLEAQRVAAAAVNAVHIDIDGDGLVFFKPRNDEQLDAKLKVLGSIKADGGVVDLRAAARAGLADTVLNMDGLVQARSIGTRNGQVFINGGAVGDTVVTSKIDVSGSGTGERGGDVRVLGQRVGLFGAAQIDASGAAGGGLVHVGGGFQGQGEPLNASMTVVGTQASIQASATDKGDGGQVVVWADGHTTFAGSIEARGGVDGGHGGRVETSGKQTLNFKGRVNTLAPNGKTGTLLLDPSDITISTGANDADDDGIGGFTGSADSSVLNTTTLQNALVSNNVTVDATAGGAGGSGSITVANSVSWSSVKSLTLKASSTITVDTGAAIANTNTGGLNLFTDGNVVVRSPINLVGGAFTVRGTNGVTSASSFLANSGGAITTSGGANGAGGAIDIKTSGNLTTLALTANGGAATGNNNGGAAGAVILNSGQALALGGAISSAGGAGSGSGTVGNGGQVTLSAGGLLSQSGAITASSLSVSNTSAATNLSSSVNQVGTLAAINAAGQSFSFRNGLAITQSGPIQAAAGTFSAGNNPITLTHGSNNFTGAVSLTNTGANHVQVTDTNALTLGTLSVAAGNLTVTSTGALNLGTGTVGGNLVAASNGGAITQTAGGLTVGGSSSLQAGAAAITLTESGNDFSGAVSLSNTGANHVQLTDTNTLTFGTLNVASGNLTATSTGALNLGTGTVGGNLVAASNGGAITQTAGGLTVGGSSSLQAGTAAITLTESSNNFSGTVSLSNTGSNHVQITDTNALTLGTLNVASGNLTVNSTGALNLGTGTVGGNLVAASNGGAITQTAGGMTVGGGSSLQAGAAAITLTESSNNFSGAVNLSNTGANHIQVTDTSALTLGTLNVAAGNLTVSSTGALNLGTGTVGGNLVAASNGGAITQTAGGLTVGGSSSLQAGTAAITLTESGNNFSGAVSLSNTGANHVQVTDTSALTLGTLNVAAGNLTVSSSGALNLGTGTVGGNLVAASNGGAITQTAGGLAVGGSSNLQAGAAAITLTESSNNFSGAVNLSNTGANHIQVTDTSALTLGTLNVAAGNLTVSSTGALNLGTGTVGGNLVAASNGGAITQTAGGLTVGGSSTFQAGAATITLTENANSFAGAVSLNTSGSAAAAIKSSSLNLATSTVGGALEAIATTGGITQSGVITLGADGNSFSATAANQSITLNAANVFGSNTVALNSGADASITADTLKFAASSIGGKLVATASTGSITQTDALNLGADGNSFTTSTANQAITLTAANQFNGKTVALNTSGGSGHASLSGQALKFATSTIGGTLTANASNGGISQSGAISTGAAGSSFSVSAGQSIDLSTQANSLAGLINGSDVFNTQGDLGLRNLAGIQLGSTTVSGKLVLSSDTGAISQTGAFNVGADGSSFTASSAGQAVTLSSANVFNGKTIAIHSGADASITADALKFASSTIAGKLIATATSGSITQTGALSLGANGNSFSTSGASQSITLNAANLFGSNTVAFNSSADTSITADTLKFATSSIAGKLVATATSGSITQTGALTLGADGNSFTTSGTSQAITLNAANLFGSNTVALNSSADASITADTLKFAASSISGKLVATASTGSISQTGALNLGADGNSFSTAAGQTITLGSANQLNNKTVALNSGGDAAISADALKFAASTIGGKIVATSNSGSITQTGVLNLGADGNSFSSAQAITLGSANVLNGKTVALTSSADASISADALKFAASSIGGKLVATASTGSITQTGALNLGADGNSFTTSTANQAITLTAANQFNGKTVALNTSGGSGHASLSGQALKFATSTIGGTLTANASNGGISQSGAISTGAAGSSFSVSAGQSIDLSTQANSLAGLVNGSDVFNTQGDLGLRNLAGIQLGSTTVSGKLVLSSDTGAISQTGAFNVGADGSSFTASSAGQAVTLSSANVFNGKTVAIHSGADASITADALKFASSTIAGKLIATATSGSITQTGALSLGANGNSFSTSGASQSITLNAANLFGSNTVAFNSSADTSITADTLKFATSSIAGKLVATATSGSITQTGALTLGADGNSFTTSGTSQAITLNAANLFGSNTVALNSSADASITADTLKFAASTISGKLVATASTGSISQTGALNLGADGNSFSTAAGQTITLGSANQLNNKTVALNSGGDAAISADALKFAASTIGGKIVATSNSGSITQTGVLNLGADGNSFSSAQAITLGSANVLNGKTVALTSSADASISADTLKFAASSIGGKLIATASTGSITQTGALNLGADGNSFSTAAGQAITLNSANVFNGKTVALSSGADSSITADALRFAASTVSGKLLATSSSGGISQTGALNLGADGSVFHAAQGVTLASANLFNGKTVALISGSDASITADALTFASSTIGGKLLATASAGAITQTGALNLGADGNSFTSSAGQAISLTGANVLNGKTVAILSGAGASISADALKFAASTVSGDFTATATSGAISQSGALSIAGTTHLNAGSNAINLTQANDFQGLVHLAGGDSQVRDINNLALATAQIGNLTLNSQGALNLGTTTASQLTATSQGGAITQTGVLTVAGDSSLDAGSGTIVLTQANALAGRVSLTGGSAELNNQQALSLGSLSVGALVVNSQGPLNLGSGQAGSLVANSHGGAITQSGALQIAGSSQLNAGAADITLDQAGNDFQSTLSLTGGRVQLRDQNALSLGTLQTGALTLRSQGALLLGAGDLASLDARSEGGAITQSGVLRVLGDASLNAGSGALQLTQANEWRGAVRVDAAAVNLNSATALNLSLASGGAAVLRTAGDLQLSGQSQSLDAASGAAITLGTTQVDQQLLLSSQQGLRQSAGSALQVGGGSQILAAGQTVDLRGTQGGPSNRFGGEIDIQAASLHLQAQGPLRAALQTSGGADLDGLNDAVQLRGHVGGDLISHSAADTTIAGLQVDGGAQITAGTSLGQRAALNVAGASRISSGTGSLNLEQNDNRFGATVQLQAGGAARLRAASALDVVINSGPGDSRVESLGNQLTVTGQTAGALQLESAGSLNLGALQTTAGLQARAEQGVSQSAALNLGASSRIESRRAALLLDHADNRFQGTLQLQSGSSLDLNSAGDLDLNLVSGQGARINSQGSLSVAGQSAGALRSRSTATTAFAGLQVADSLDSEASAFSQSGALIVGRDAQLRATAGGARLDQAGNRFGGALSLSASGGASLSSSQDLVLTLQTEEQASIQLGQGQLTLSAQARKGLSVESGGGVQLAASQVDGVLSIQAQGPVTQNAALRSQGLLLTGPGAVQLTHADNQIGSLAVRSAGAAEGAIAVRSASALRVATLQGVGGESGAGIQRQGDVSLQTGSAGLSLEAGIATGSNTLRLESSGAVSQNEAATIQAARLAVLGAGSFQLQSAGNRIDAVAMSGTPAGAGPSAARDGSVSLRTAGALQVDTVQGLQGIQRQGDVSLRSDSGDLRLNQAVQAQGSLLVLQAVGNVSQAIGATVQATGLELRGAGAVQLDQAGNRVERLAALGGGGAAGSDGALRFLNSGALELGTVLSSGVQRQGDVSVRSSSGDLLLSQPIQLGGATLRLDSAQGRIQQSGGRIEAGSLGLRAAEGIALGQDNAWSGRVAARSERGDLLLRNSQGYTVAELAGDGDLFAGTRGLAAPAAGAAVALNTGSGLVQQAPGAGILAEGLELQGVAAYSLKDASNQVQRFAAVQGGANDGAIDYVDQDGFEVSSVKASGIQRSGRVQLSNPAGQLTLEPQAASLVSLQGGTVRVASPQLVDGQLSLPVFTLSGAIALDKGQLSLKALQGAKVDAERLGRYQAELGLAKEVILVDAAGRPVKILADVFVQNSGAIRVAEGAHLHLQAEQGASASLLQTGNDFSGGFSASLGKANAAGSTEDRGPRSLLQLAGQTIQLKNEGVAADLLHFTADRMSTVDQAQITARMSFNNTLGTLTQMPALVFNFGSQATTPSNPNPFGVQPSGSLKVQVGTDGLAAQGGAEAGYVSLRPNTRLDPTRTQSLIANRAAIYLSGRETGVAGYLFFYDGAGVQTEIPIYYNGYAPSSPQVEGALSSIASVSESARRDRFEEAVRTENVASRLRGGVITEVGPGSPATKGSSGAASPAGCNVAGGDGSSGQSPLSCAAGS</sequence>
<feature type="domain" description="Filamentous haemagglutinin FhaB/tRNA nuclease CdiA-like TPS" evidence="5">
    <location>
        <begin position="42"/>
        <end position="155"/>
    </location>
</feature>
<dbReference type="PANTHER" id="PTHR12338:SF8">
    <property type="entry name" value="HEME_HEMOPEXIN-BINDING PROTEIN"/>
    <property type="match status" value="1"/>
</dbReference>
<name>A0A2N8KTH8_9BURK</name>
<dbReference type="InterPro" id="IPR011050">
    <property type="entry name" value="Pectin_lyase_fold/virulence"/>
</dbReference>
<dbReference type="EMBL" id="POSP01000003">
    <property type="protein sequence ID" value="PND36722.1"/>
    <property type="molecule type" value="Genomic_DNA"/>
</dbReference>